<evidence type="ECO:0000256" key="2">
    <source>
        <dbReference type="SAM" id="SignalP"/>
    </source>
</evidence>
<keyword evidence="2" id="KW-0732">Signal</keyword>
<proteinExistence type="predicted"/>
<keyword evidence="4" id="KW-1185">Reference proteome</keyword>
<dbReference type="AlphaFoldDB" id="A0ABD3K7M7"/>
<dbReference type="Proteomes" id="UP001634007">
    <property type="component" value="Unassembled WGS sequence"/>
</dbReference>
<feature type="region of interest" description="Disordered" evidence="1">
    <location>
        <begin position="32"/>
        <end position="83"/>
    </location>
</feature>
<protein>
    <recommendedName>
        <fullName evidence="5">Secreted protein</fullName>
    </recommendedName>
</protein>
<feature type="chain" id="PRO_5044893878" description="Secreted protein" evidence="2">
    <location>
        <begin position="20"/>
        <end position="83"/>
    </location>
</feature>
<sequence>MNLKRVALMLSALPLLGCAVVQTLLHLLNPPDRSALASNATDGEKSPTSSDGVDGNEGGDGAERSESAVVQGHFRQPQHMRYA</sequence>
<comment type="caution">
    <text evidence="3">The sequence shown here is derived from an EMBL/GenBank/DDBJ whole genome shotgun (WGS) entry which is preliminary data.</text>
</comment>
<feature type="compositionally biased region" description="Polar residues" evidence="1">
    <location>
        <begin position="36"/>
        <end position="51"/>
    </location>
</feature>
<evidence type="ECO:0000313" key="4">
    <source>
        <dbReference type="Proteomes" id="UP001634007"/>
    </source>
</evidence>
<gene>
    <name evidence="3" type="ORF">ACJRO7_024767</name>
</gene>
<reference evidence="3 4" key="1">
    <citation type="submission" date="2024-11" db="EMBL/GenBank/DDBJ databases">
        <title>Chromosome-level genome assembly of Eucalyptus globulus Labill. provides insights into its genome evolution.</title>
        <authorList>
            <person name="Li X."/>
        </authorList>
    </citation>
    <scope>NUCLEOTIDE SEQUENCE [LARGE SCALE GENOMIC DNA]</scope>
    <source>
        <strain evidence="3">CL2024</strain>
        <tissue evidence="3">Fresh tender leaves</tissue>
    </source>
</reference>
<evidence type="ECO:0008006" key="5">
    <source>
        <dbReference type="Google" id="ProtNLM"/>
    </source>
</evidence>
<accession>A0ABD3K7M7</accession>
<name>A0ABD3K7M7_EUCGL</name>
<evidence type="ECO:0000313" key="3">
    <source>
        <dbReference type="EMBL" id="KAL3735688.1"/>
    </source>
</evidence>
<organism evidence="3 4">
    <name type="scientific">Eucalyptus globulus</name>
    <name type="common">Tasmanian blue gum</name>
    <dbReference type="NCBI Taxonomy" id="34317"/>
    <lineage>
        <taxon>Eukaryota</taxon>
        <taxon>Viridiplantae</taxon>
        <taxon>Streptophyta</taxon>
        <taxon>Embryophyta</taxon>
        <taxon>Tracheophyta</taxon>
        <taxon>Spermatophyta</taxon>
        <taxon>Magnoliopsida</taxon>
        <taxon>eudicotyledons</taxon>
        <taxon>Gunneridae</taxon>
        <taxon>Pentapetalae</taxon>
        <taxon>rosids</taxon>
        <taxon>malvids</taxon>
        <taxon>Myrtales</taxon>
        <taxon>Myrtaceae</taxon>
        <taxon>Myrtoideae</taxon>
        <taxon>Eucalypteae</taxon>
        <taxon>Eucalyptus</taxon>
    </lineage>
</organism>
<feature type="signal peptide" evidence="2">
    <location>
        <begin position="1"/>
        <end position="19"/>
    </location>
</feature>
<dbReference type="EMBL" id="JBJKBG010000006">
    <property type="protein sequence ID" value="KAL3735688.1"/>
    <property type="molecule type" value="Genomic_DNA"/>
</dbReference>
<evidence type="ECO:0000256" key="1">
    <source>
        <dbReference type="SAM" id="MobiDB-lite"/>
    </source>
</evidence>